<dbReference type="GO" id="GO:0046872">
    <property type="term" value="F:metal ion binding"/>
    <property type="evidence" value="ECO:0007669"/>
    <property type="project" value="UniProtKB-KW"/>
</dbReference>
<gene>
    <name evidence="3" type="ORF">UX85_C0004G0142</name>
</gene>
<comment type="caution">
    <text evidence="3">The sequence shown here is derived from an EMBL/GenBank/DDBJ whole genome shotgun (WGS) entry which is preliminary data.</text>
</comment>
<sequence>MMVKVTPTVFVKEEGVYRERLELYEAFVDRVQLDVADEEFCLAPTLSVRQLLEVPSILARDVHLMVSEPVTHLPVCAEYGAGVVTGQIEQMSDQKEFAREAERLGLKAGLAVDLETELSELNWSVAKEVEQILVMTVAAGKEEQKFNRQALEKVRQLRNKGFSGEICVDGGVNEDTVVFCVRAGADLLAVGSAIWKATDAKAAYEQLSRLATAAPGKLQ</sequence>
<proteinExistence type="predicted"/>
<keyword evidence="2" id="KW-0413">Isomerase</keyword>
<dbReference type="InterPro" id="IPR013785">
    <property type="entry name" value="Aldolase_TIM"/>
</dbReference>
<dbReference type="Gene3D" id="3.20.20.70">
    <property type="entry name" value="Aldolase class I"/>
    <property type="match status" value="1"/>
</dbReference>
<evidence type="ECO:0000313" key="3">
    <source>
        <dbReference type="EMBL" id="KKU61220.1"/>
    </source>
</evidence>
<evidence type="ECO:0000256" key="1">
    <source>
        <dbReference type="ARBA" id="ARBA00022723"/>
    </source>
</evidence>
<dbReference type="SUPFAM" id="SSF51366">
    <property type="entry name" value="Ribulose-phoshate binding barrel"/>
    <property type="match status" value="1"/>
</dbReference>
<dbReference type="InterPro" id="IPR011060">
    <property type="entry name" value="RibuloseP-bd_barrel"/>
</dbReference>
<evidence type="ECO:0000313" key="4">
    <source>
        <dbReference type="Proteomes" id="UP000033860"/>
    </source>
</evidence>
<reference evidence="3 4" key="1">
    <citation type="journal article" date="2015" name="Nature">
        <title>rRNA introns, odd ribosomes, and small enigmatic genomes across a large radiation of phyla.</title>
        <authorList>
            <person name="Brown C.T."/>
            <person name="Hug L.A."/>
            <person name="Thomas B.C."/>
            <person name="Sharon I."/>
            <person name="Castelle C.J."/>
            <person name="Singh A."/>
            <person name="Wilkins M.J."/>
            <person name="Williams K.H."/>
            <person name="Banfield J.F."/>
        </authorList>
    </citation>
    <scope>NUCLEOTIDE SEQUENCE [LARGE SCALE GENOMIC DNA]</scope>
</reference>
<dbReference type="EMBL" id="LCNT01000004">
    <property type="protein sequence ID" value="KKU61220.1"/>
    <property type="molecule type" value="Genomic_DNA"/>
</dbReference>
<protein>
    <submittedName>
        <fullName evidence="3">Ribulose-phosphate 3-epimerase</fullName>
    </submittedName>
</protein>
<organism evidence="3 4">
    <name type="scientific">Candidatus Beckwithbacteria bacterium GW2011_GWB1_47_15</name>
    <dbReference type="NCBI Taxonomy" id="1618371"/>
    <lineage>
        <taxon>Bacteria</taxon>
        <taxon>Candidatus Beckwithiibacteriota</taxon>
    </lineage>
</organism>
<dbReference type="InterPro" id="IPR000056">
    <property type="entry name" value="Ribul_P_3_epim-like"/>
</dbReference>
<keyword evidence="1" id="KW-0479">Metal-binding</keyword>
<dbReference type="GO" id="GO:0005975">
    <property type="term" value="P:carbohydrate metabolic process"/>
    <property type="evidence" value="ECO:0007669"/>
    <property type="project" value="InterPro"/>
</dbReference>
<accession>A0A0G1UU34</accession>
<dbReference type="GO" id="GO:0016857">
    <property type="term" value="F:racemase and epimerase activity, acting on carbohydrates and derivatives"/>
    <property type="evidence" value="ECO:0007669"/>
    <property type="project" value="InterPro"/>
</dbReference>
<dbReference type="PANTHER" id="PTHR11749">
    <property type="entry name" value="RIBULOSE-5-PHOSPHATE-3-EPIMERASE"/>
    <property type="match status" value="1"/>
</dbReference>
<name>A0A0G1UU34_9BACT</name>
<evidence type="ECO:0000256" key="2">
    <source>
        <dbReference type="ARBA" id="ARBA00023235"/>
    </source>
</evidence>
<dbReference type="Pfam" id="PF00834">
    <property type="entry name" value="Ribul_P_3_epim"/>
    <property type="match status" value="1"/>
</dbReference>
<dbReference type="Proteomes" id="UP000033860">
    <property type="component" value="Unassembled WGS sequence"/>
</dbReference>
<dbReference type="AlphaFoldDB" id="A0A0G1UU34"/>